<protein>
    <submittedName>
        <fullName evidence="1">Uncharacterized protein</fullName>
    </submittedName>
</protein>
<proteinExistence type="predicted"/>
<dbReference type="Proteomes" id="UP001590950">
    <property type="component" value="Unassembled WGS sequence"/>
</dbReference>
<organism evidence="1 2">
    <name type="scientific">Stereocaulon virgatum</name>
    <dbReference type="NCBI Taxonomy" id="373712"/>
    <lineage>
        <taxon>Eukaryota</taxon>
        <taxon>Fungi</taxon>
        <taxon>Dikarya</taxon>
        <taxon>Ascomycota</taxon>
        <taxon>Pezizomycotina</taxon>
        <taxon>Lecanoromycetes</taxon>
        <taxon>OSLEUM clade</taxon>
        <taxon>Lecanoromycetidae</taxon>
        <taxon>Lecanorales</taxon>
        <taxon>Lecanorineae</taxon>
        <taxon>Stereocaulaceae</taxon>
        <taxon>Stereocaulon</taxon>
    </lineage>
</organism>
<comment type="caution">
    <text evidence="1">The sequence shown here is derived from an EMBL/GenBank/DDBJ whole genome shotgun (WGS) entry which is preliminary data.</text>
</comment>
<reference evidence="1 2" key="1">
    <citation type="submission" date="2024-09" db="EMBL/GenBank/DDBJ databases">
        <title>Rethinking Asexuality: The Enigmatic Case of Functional Sexual Genes in Lepraria (Stereocaulaceae).</title>
        <authorList>
            <person name="Doellman M."/>
            <person name="Sun Y."/>
            <person name="Barcenas-Pena A."/>
            <person name="Lumbsch H.T."/>
            <person name="Grewe F."/>
        </authorList>
    </citation>
    <scope>NUCLEOTIDE SEQUENCE [LARGE SCALE GENOMIC DNA]</scope>
    <source>
        <strain evidence="1 2">Mercado 3170</strain>
    </source>
</reference>
<evidence type="ECO:0000313" key="2">
    <source>
        <dbReference type="Proteomes" id="UP001590950"/>
    </source>
</evidence>
<evidence type="ECO:0000313" key="1">
    <source>
        <dbReference type="EMBL" id="KAL2040826.1"/>
    </source>
</evidence>
<sequence>MAYLLYDLALYTCVRSEIDSALSEGPGGLASGLESCMRLVSIYNEVLRLNTASASIRAVAATTDMEDVTLSAGAKVLIPYRQFHFDTKVFGEHAAQF</sequence>
<dbReference type="Gene3D" id="1.10.630.10">
    <property type="entry name" value="Cytochrome P450"/>
    <property type="match status" value="1"/>
</dbReference>
<accession>A0ABR4A631</accession>
<name>A0ABR4A631_9LECA</name>
<gene>
    <name evidence="1" type="ORF">N7G274_006284</name>
</gene>
<keyword evidence="2" id="KW-1185">Reference proteome</keyword>
<dbReference type="EMBL" id="JBEFKJ010000019">
    <property type="protein sequence ID" value="KAL2040826.1"/>
    <property type="molecule type" value="Genomic_DNA"/>
</dbReference>
<dbReference type="InterPro" id="IPR036396">
    <property type="entry name" value="Cyt_P450_sf"/>
</dbReference>
<dbReference type="SUPFAM" id="SSF48264">
    <property type="entry name" value="Cytochrome P450"/>
    <property type="match status" value="1"/>
</dbReference>